<feature type="domain" description="BD-FAE-like" evidence="3">
    <location>
        <begin position="158"/>
        <end position="349"/>
    </location>
</feature>
<comment type="caution">
    <text evidence="4">The sequence shown here is derived from an EMBL/GenBank/DDBJ whole genome shotgun (WGS) entry which is preliminary data.</text>
</comment>
<organism evidence="4 5">
    <name type="scientific">Actinomycetospora chibensis</name>
    <dbReference type="NCBI Taxonomy" id="663606"/>
    <lineage>
        <taxon>Bacteria</taxon>
        <taxon>Bacillati</taxon>
        <taxon>Actinomycetota</taxon>
        <taxon>Actinomycetes</taxon>
        <taxon>Pseudonocardiales</taxon>
        <taxon>Pseudonocardiaceae</taxon>
        <taxon>Actinomycetospora</taxon>
    </lineage>
</organism>
<evidence type="ECO:0000313" key="5">
    <source>
        <dbReference type="Proteomes" id="UP001595909"/>
    </source>
</evidence>
<keyword evidence="1 4" id="KW-0378">Hydrolase</keyword>
<dbReference type="Pfam" id="PF20434">
    <property type="entry name" value="BD-FAE"/>
    <property type="match status" value="1"/>
</dbReference>
<feature type="transmembrane region" description="Helical" evidence="2">
    <location>
        <begin position="55"/>
        <end position="79"/>
    </location>
</feature>
<dbReference type="InterPro" id="IPR050300">
    <property type="entry name" value="GDXG_lipolytic_enzyme"/>
</dbReference>
<dbReference type="SUPFAM" id="SSF53474">
    <property type="entry name" value="alpha/beta-Hydrolases"/>
    <property type="match status" value="1"/>
</dbReference>
<dbReference type="Gene3D" id="3.40.50.1820">
    <property type="entry name" value="alpha/beta hydrolase"/>
    <property type="match status" value="1"/>
</dbReference>
<keyword evidence="5" id="KW-1185">Reference proteome</keyword>
<dbReference type="EMBL" id="JBHSIM010000061">
    <property type="protein sequence ID" value="MFC4836382.1"/>
    <property type="molecule type" value="Genomic_DNA"/>
</dbReference>
<keyword evidence="2" id="KW-1133">Transmembrane helix</keyword>
<dbReference type="GO" id="GO:0016787">
    <property type="term" value="F:hydrolase activity"/>
    <property type="evidence" value="ECO:0007669"/>
    <property type="project" value="UniProtKB-KW"/>
</dbReference>
<keyword evidence="2" id="KW-0812">Transmembrane</keyword>
<keyword evidence="2" id="KW-0472">Membrane</keyword>
<dbReference type="Proteomes" id="UP001595909">
    <property type="component" value="Unassembled WGS sequence"/>
</dbReference>
<protein>
    <submittedName>
        <fullName evidence="4">Alpha/beta hydrolase</fullName>
    </submittedName>
</protein>
<dbReference type="RefSeq" id="WP_274191213.1">
    <property type="nucleotide sequence ID" value="NZ_BAABHN010000061.1"/>
</dbReference>
<accession>A0ABV9RW68</accession>
<evidence type="ECO:0000256" key="2">
    <source>
        <dbReference type="SAM" id="Phobius"/>
    </source>
</evidence>
<feature type="transmembrane region" description="Helical" evidence="2">
    <location>
        <begin position="91"/>
        <end position="114"/>
    </location>
</feature>
<dbReference type="PANTHER" id="PTHR48081">
    <property type="entry name" value="AB HYDROLASE SUPERFAMILY PROTEIN C4A8.06C"/>
    <property type="match status" value="1"/>
</dbReference>
<evidence type="ECO:0000259" key="3">
    <source>
        <dbReference type="Pfam" id="PF20434"/>
    </source>
</evidence>
<gene>
    <name evidence="4" type="ORF">ACFPEL_28515</name>
</gene>
<name>A0ABV9RW68_9PSEU</name>
<dbReference type="InterPro" id="IPR029058">
    <property type="entry name" value="AB_hydrolase_fold"/>
</dbReference>
<feature type="transmembrane region" description="Helical" evidence="2">
    <location>
        <begin position="21"/>
        <end position="43"/>
    </location>
</feature>
<dbReference type="InterPro" id="IPR049492">
    <property type="entry name" value="BD-FAE-like_dom"/>
</dbReference>
<evidence type="ECO:0000313" key="4">
    <source>
        <dbReference type="EMBL" id="MFC4836382.1"/>
    </source>
</evidence>
<sequence>MTDQDVADRDAAPRRSGPLRVVTLVVLAVASLVLVVAALTALVPGSSLLGAQGSPAVVVVWGPPLLLLGLVVTAGAWLLRRARRTVPATVVAAVATVATLALAGAVGAVVAATVGAGGSVDPLRAVALPGPPAAEPDARPVYLTTPEGEDLHLSVLRPRGSTPAPVFVWVHGGGWRTGSELDRTPDLRRLADEGWLVVSVGYTLTRPGRPTWDVAGPQVACALSHVAEHAAEQGGDARRLVIGGDSAGGQLALSVGYGAAAGTQTAACASPVPVPVPRAIATLYPAVDLADTHRNGRGAQEFAVGYTGGVPAQVPERYRAVSATDALTPAAPPTLLIVPARDRLVPPSGADGFVDAARAAGVPVERVDVPFADHAFDTGPDGSLGHQAAFSVLGRWAGDQVGLAR</sequence>
<reference evidence="5" key="1">
    <citation type="journal article" date="2019" name="Int. J. Syst. Evol. Microbiol.">
        <title>The Global Catalogue of Microorganisms (GCM) 10K type strain sequencing project: providing services to taxonomists for standard genome sequencing and annotation.</title>
        <authorList>
            <consortium name="The Broad Institute Genomics Platform"/>
            <consortium name="The Broad Institute Genome Sequencing Center for Infectious Disease"/>
            <person name="Wu L."/>
            <person name="Ma J."/>
        </authorList>
    </citation>
    <scope>NUCLEOTIDE SEQUENCE [LARGE SCALE GENOMIC DNA]</scope>
    <source>
        <strain evidence="5">CCUG 50347</strain>
    </source>
</reference>
<evidence type="ECO:0000256" key="1">
    <source>
        <dbReference type="ARBA" id="ARBA00022801"/>
    </source>
</evidence>
<proteinExistence type="predicted"/>